<gene>
    <name evidence="26" type="ORF">ARB_03261</name>
</gene>
<evidence type="ECO:0000256" key="12">
    <source>
        <dbReference type="ARBA" id="ARBA00022833"/>
    </source>
</evidence>
<evidence type="ECO:0000259" key="25">
    <source>
        <dbReference type="PROSITE" id="PS51908"/>
    </source>
</evidence>
<evidence type="ECO:0000313" key="26">
    <source>
        <dbReference type="EMBL" id="EFE29920.1"/>
    </source>
</evidence>
<keyword evidence="11 20" id="KW-0833">Ubl conjugation pathway</keyword>
<dbReference type="SUPFAM" id="SSF57850">
    <property type="entry name" value="RING/U-box"/>
    <property type="match status" value="1"/>
</dbReference>
<evidence type="ECO:0000313" key="27">
    <source>
        <dbReference type="Proteomes" id="UP000008866"/>
    </source>
</evidence>
<evidence type="ECO:0000256" key="6">
    <source>
        <dbReference type="ARBA" id="ARBA00015551"/>
    </source>
</evidence>
<dbReference type="GeneID" id="9524672"/>
<evidence type="ECO:0000256" key="18">
    <source>
        <dbReference type="PROSITE-ProRule" id="PRU00175"/>
    </source>
</evidence>
<dbReference type="GO" id="GO:0006301">
    <property type="term" value="P:DNA damage tolerance"/>
    <property type="evidence" value="ECO:0007669"/>
    <property type="project" value="InterPro"/>
</dbReference>
<dbReference type="EC" id="2.3.2.27" evidence="5 20"/>
<keyword evidence="22" id="KW-0472">Membrane</keyword>
<dbReference type="GO" id="GO:0005634">
    <property type="term" value="C:nucleus"/>
    <property type="evidence" value="ECO:0007669"/>
    <property type="project" value="UniProtKB-SubCell"/>
</dbReference>
<keyword evidence="13 20" id="KW-0238">DNA-binding</keyword>
<feature type="domain" description="UBZ4-type" evidence="25">
    <location>
        <begin position="272"/>
        <end position="299"/>
    </location>
</feature>
<protein>
    <recommendedName>
        <fullName evidence="6 20">Postreplication repair E3 ubiquitin-protein ligase RAD18</fullName>
        <ecNumber evidence="5 20">2.3.2.27</ecNumber>
    </recommendedName>
    <alternativeName>
        <fullName evidence="20">RING-type E3 ubiquitin transferase RAD18</fullName>
    </alternativeName>
</protein>
<dbReference type="InterPro" id="IPR003034">
    <property type="entry name" value="SAP_dom"/>
</dbReference>
<feature type="domain" description="RING-type" evidence="23">
    <location>
        <begin position="114"/>
        <end position="152"/>
    </location>
</feature>
<dbReference type="UniPathway" id="UPA00143"/>
<accession>D4B472</accession>
<dbReference type="GO" id="GO:0006513">
    <property type="term" value="P:protein monoubiquitination"/>
    <property type="evidence" value="ECO:0007669"/>
    <property type="project" value="InterPro"/>
</dbReference>
<dbReference type="NCBIfam" id="TIGR00599">
    <property type="entry name" value="rad18"/>
    <property type="match status" value="1"/>
</dbReference>
<proteinExistence type="inferred from homology"/>
<evidence type="ECO:0000259" key="24">
    <source>
        <dbReference type="PROSITE" id="PS50800"/>
    </source>
</evidence>
<dbReference type="Pfam" id="PF13923">
    <property type="entry name" value="zf-C3HC4_2"/>
    <property type="match status" value="1"/>
</dbReference>
<evidence type="ECO:0000256" key="17">
    <source>
        <dbReference type="ARBA" id="ARBA00066140"/>
    </source>
</evidence>
<evidence type="ECO:0000256" key="20">
    <source>
        <dbReference type="RuleBase" id="RU368093"/>
    </source>
</evidence>
<keyword evidence="9 19" id="KW-0227">DNA damage</keyword>
<feature type="compositionally biased region" description="Basic and acidic residues" evidence="21">
    <location>
        <begin position="235"/>
        <end position="245"/>
    </location>
</feature>
<keyword evidence="22" id="KW-1133">Transmembrane helix</keyword>
<name>D4B472_ARTBC</name>
<feature type="region of interest" description="Disordered" evidence="21">
    <location>
        <begin position="463"/>
        <end position="538"/>
    </location>
</feature>
<evidence type="ECO:0000256" key="15">
    <source>
        <dbReference type="ARBA" id="ARBA00023242"/>
    </source>
</evidence>
<dbReference type="InterPro" id="IPR039577">
    <property type="entry name" value="Rad18"/>
</dbReference>
<dbReference type="InterPro" id="IPR017907">
    <property type="entry name" value="Znf_RING_CS"/>
</dbReference>
<dbReference type="SMART" id="SM00184">
    <property type="entry name" value="RING"/>
    <property type="match status" value="1"/>
</dbReference>
<keyword evidence="8 20" id="KW-0479">Metal-binding</keyword>
<dbReference type="PROSITE" id="PS51908">
    <property type="entry name" value="ZF_UBZ4"/>
    <property type="match status" value="1"/>
</dbReference>
<dbReference type="KEGG" id="abe:ARB_03261"/>
<evidence type="ECO:0000256" key="3">
    <source>
        <dbReference type="ARBA" id="ARBA00004906"/>
    </source>
</evidence>
<dbReference type="GO" id="GO:0003697">
    <property type="term" value="F:single-stranded DNA binding"/>
    <property type="evidence" value="ECO:0007669"/>
    <property type="project" value="UniProtKB-UniRule"/>
</dbReference>
<dbReference type="PROSITE" id="PS50800">
    <property type="entry name" value="SAP"/>
    <property type="match status" value="1"/>
</dbReference>
<feature type="transmembrane region" description="Helical" evidence="22">
    <location>
        <begin position="52"/>
        <end position="70"/>
    </location>
</feature>
<dbReference type="GO" id="GO:0006281">
    <property type="term" value="P:DNA repair"/>
    <property type="evidence" value="ECO:0007669"/>
    <property type="project" value="UniProtKB-KW"/>
</dbReference>
<evidence type="ECO:0000256" key="10">
    <source>
        <dbReference type="ARBA" id="ARBA00022771"/>
    </source>
</evidence>
<dbReference type="PROSITE" id="PS00518">
    <property type="entry name" value="ZF_RING_1"/>
    <property type="match status" value="1"/>
</dbReference>
<evidence type="ECO:0000256" key="21">
    <source>
        <dbReference type="SAM" id="MobiDB-lite"/>
    </source>
</evidence>
<dbReference type="STRING" id="663331.D4B472"/>
<reference evidence="27" key="1">
    <citation type="journal article" date="2011" name="Genome Biol.">
        <title>Comparative and functional genomics provide insights into the pathogenicity of dermatophytic fungi.</title>
        <authorList>
            <person name="Burmester A."/>
            <person name="Shelest E."/>
            <person name="Gloeckner G."/>
            <person name="Heddergott C."/>
            <person name="Schindler S."/>
            <person name="Staib P."/>
            <person name="Heidel A."/>
            <person name="Felder M."/>
            <person name="Petzold A."/>
            <person name="Szafranski K."/>
            <person name="Feuermann M."/>
            <person name="Pedruzzi I."/>
            <person name="Priebe S."/>
            <person name="Groth M."/>
            <person name="Winkler R."/>
            <person name="Li W."/>
            <person name="Kniemeyer O."/>
            <person name="Schroeckh V."/>
            <person name="Hertweck C."/>
            <person name="Hube B."/>
            <person name="White T.C."/>
            <person name="Platzer M."/>
            <person name="Guthke R."/>
            <person name="Heitman J."/>
            <person name="Woestemeyer J."/>
            <person name="Zipfel P.F."/>
            <person name="Monod M."/>
            <person name="Brakhage A.A."/>
        </authorList>
    </citation>
    <scope>NUCLEOTIDE SEQUENCE [LARGE SCALE GENOMIC DNA]</scope>
    <source>
        <strain evidence="27">ATCC MYA-4681 / CBS 112371</strain>
    </source>
</reference>
<comment type="subcellular location">
    <subcellularLocation>
        <location evidence="2 20">Nucleus</location>
    </subcellularLocation>
</comment>
<keyword evidence="7 20" id="KW-0808">Transferase</keyword>
<evidence type="ECO:0000256" key="8">
    <source>
        <dbReference type="ARBA" id="ARBA00022723"/>
    </source>
</evidence>
<evidence type="ECO:0000256" key="14">
    <source>
        <dbReference type="ARBA" id="ARBA00023204"/>
    </source>
</evidence>
<dbReference type="InterPro" id="IPR004580">
    <property type="entry name" value="Rad18_fungi"/>
</dbReference>
<dbReference type="Proteomes" id="UP000008866">
    <property type="component" value="Unassembled WGS sequence"/>
</dbReference>
<dbReference type="AlphaFoldDB" id="D4B472"/>
<keyword evidence="12 20" id="KW-0862">Zinc</keyword>
<feature type="compositionally biased region" description="Polar residues" evidence="21">
    <location>
        <begin position="497"/>
        <end position="507"/>
    </location>
</feature>
<comment type="subunit">
    <text evidence="17 20">Interacts with E2 UBC2, forming a complex with ubiquitin ligase activity.</text>
</comment>
<comment type="caution">
    <text evidence="26">The sequence shown here is derived from an EMBL/GenBank/DDBJ whole genome shotgun (WGS) entry which is preliminary data.</text>
</comment>
<dbReference type="eggNOG" id="KOG0287">
    <property type="taxonomic scope" value="Eukaryota"/>
</dbReference>
<dbReference type="FunFam" id="3.30.40.10:FF:000172">
    <property type="entry name" value="E3 ubiquitin-protein ligase RAD18"/>
    <property type="match status" value="1"/>
</dbReference>
<evidence type="ECO:0000259" key="23">
    <source>
        <dbReference type="PROSITE" id="PS50089"/>
    </source>
</evidence>
<feature type="region of interest" description="Disordered" evidence="21">
    <location>
        <begin position="194"/>
        <end position="268"/>
    </location>
</feature>
<evidence type="ECO:0000256" key="1">
    <source>
        <dbReference type="ARBA" id="ARBA00000900"/>
    </source>
</evidence>
<dbReference type="GO" id="GO:0008270">
    <property type="term" value="F:zinc ion binding"/>
    <property type="evidence" value="ECO:0007669"/>
    <property type="project" value="UniProtKB-KW"/>
</dbReference>
<evidence type="ECO:0000256" key="4">
    <source>
        <dbReference type="ARBA" id="ARBA00009506"/>
    </source>
</evidence>
<dbReference type="GO" id="GO:0061630">
    <property type="term" value="F:ubiquitin protein ligase activity"/>
    <property type="evidence" value="ECO:0007669"/>
    <property type="project" value="UniProtKB-UniRule"/>
</dbReference>
<evidence type="ECO:0000256" key="19">
    <source>
        <dbReference type="PROSITE-ProRule" id="PRU01256"/>
    </source>
</evidence>
<evidence type="ECO:0000256" key="11">
    <source>
        <dbReference type="ARBA" id="ARBA00022786"/>
    </source>
</evidence>
<comment type="function">
    <text evidence="16 20">E3 RING-finger protein, member of the UBC2/RAD6 epistasis group. Associates to the E2 ubiquitin conjugating enzyme UBC2/RAD6 to form the UBC2-RAD18 ubiquitin ligase complex involved in postreplicative repair (PRR) of damaged DNA.</text>
</comment>
<keyword evidence="14 19" id="KW-0234">DNA repair</keyword>
<comment type="catalytic activity">
    <reaction evidence="1 20">
        <text>S-ubiquitinyl-[E2 ubiquitin-conjugating enzyme]-L-cysteine + [acceptor protein]-L-lysine = [E2 ubiquitin-conjugating enzyme]-L-cysteine + N(6)-ubiquitinyl-[acceptor protein]-L-lysine.</text>
        <dbReference type="EC" id="2.3.2.27"/>
    </reaction>
</comment>
<dbReference type="SMART" id="SM00734">
    <property type="entry name" value="ZnF_Rad18"/>
    <property type="match status" value="1"/>
</dbReference>
<evidence type="ECO:0000256" key="5">
    <source>
        <dbReference type="ARBA" id="ARBA00012483"/>
    </source>
</evidence>
<evidence type="ECO:0000256" key="22">
    <source>
        <dbReference type="SAM" id="Phobius"/>
    </source>
</evidence>
<organism evidence="26 27">
    <name type="scientific">Arthroderma benhamiae (strain ATCC MYA-4681 / CBS 112371)</name>
    <name type="common">Trichophyton mentagrophytes</name>
    <dbReference type="NCBI Taxonomy" id="663331"/>
    <lineage>
        <taxon>Eukaryota</taxon>
        <taxon>Fungi</taxon>
        <taxon>Dikarya</taxon>
        <taxon>Ascomycota</taxon>
        <taxon>Pezizomycotina</taxon>
        <taxon>Eurotiomycetes</taxon>
        <taxon>Eurotiomycetidae</taxon>
        <taxon>Onygenales</taxon>
        <taxon>Arthrodermataceae</taxon>
        <taxon>Trichophyton</taxon>
    </lineage>
</organism>
<keyword evidence="10 18" id="KW-0863">Zinc-finger</keyword>
<dbReference type="PROSITE" id="PS50089">
    <property type="entry name" value="ZF_RING_2"/>
    <property type="match status" value="1"/>
</dbReference>
<evidence type="ECO:0000256" key="2">
    <source>
        <dbReference type="ARBA" id="ARBA00004123"/>
    </source>
</evidence>
<evidence type="ECO:0000256" key="13">
    <source>
        <dbReference type="ARBA" id="ARBA00023125"/>
    </source>
</evidence>
<dbReference type="InterPro" id="IPR006642">
    <property type="entry name" value="Rad18_UBZ4"/>
</dbReference>
<dbReference type="PANTHER" id="PTHR14134">
    <property type="entry name" value="E3 UBIQUITIN-PROTEIN LIGASE RAD18"/>
    <property type="match status" value="1"/>
</dbReference>
<sequence>MQGRYMHETSPTYKFLIIEHLPGQKLFATCPHPFAGAPSSSTFCLLDDVPQVGNAVGFFIIAAGLLTVLFDHFGQTRERIEGLSMDRNFDIPDSTDWTATPLPDVAHFESALRCQICKDFFDNPVITSCCHTFCSLCIRRCLSAEGQCPVCRSNDQELKLRRNWAVGSLVESFKTARPSMLAFVRNNQIHTTLVSRPGSEDAAESPATKRRKIDHIGGDSATGLETSRRTRSQGRRLENNAKSEYEPVIIPDSADEEDGEKEDEEYQPDDGLVACPVCMRRMKNEAVFSHLDNCTGTSENESGSKSNGYVFLFRTLFELLLTLPSRTIGFLGLRSSPSTPKTFTRLPTINYSIFKENTLRKKLKELGIPDWGPKPILQKRHTEWMNLWNANCDSINPKSKRDLLRDLDVWERTQGGLATSQASSRGNSAIMKKDFDVTAWSQSHDDDYRKLIAEARSMRAKRVAVSNGNAEGQPNEEEVNEGSLSAPAPTPMAAVRTPSNETVLEQPSESKKTGCEQDHPEIEPDSTDKSMQVAVVAP</sequence>
<keyword evidence="22" id="KW-0812">Transmembrane</keyword>
<dbReference type="SMART" id="SM00513">
    <property type="entry name" value="SAP"/>
    <property type="match status" value="1"/>
</dbReference>
<dbReference type="Gene3D" id="3.30.40.10">
    <property type="entry name" value="Zinc/RING finger domain, C3HC4 (zinc finger)"/>
    <property type="match status" value="1"/>
</dbReference>
<feature type="compositionally biased region" description="Basic and acidic residues" evidence="21">
    <location>
        <begin position="508"/>
        <end position="528"/>
    </location>
</feature>
<dbReference type="EMBL" id="ABSU01000034">
    <property type="protein sequence ID" value="EFE29920.1"/>
    <property type="molecule type" value="Genomic_DNA"/>
</dbReference>
<feature type="domain" description="SAP" evidence="24">
    <location>
        <begin position="351"/>
        <end position="385"/>
    </location>
</feature>
<evidence type="ECO:0000256" key="7">
    <source>
        <dbReference type="ARBA" id="ARBA00022679"/>
    </source>
</evidence>
<keyword evidence="27" id="KW-1185">Reference proteome</keyword>
<evidence type="ECO:0000256" key="9">
    <source>
        <dbReference type="ARBA" id="ARBA00022763"/>
    </source>
</evidence>
<dbReference type="OMA" id="AKSEYEP"/>
<dbReference type="GO" id="GO:0097505">
    <property type="term" value="C:Rad6-Rad18 complex"/>
    <property type="evidence" value="ECO:0007669"/>
    <property type="project" value="TreeGrafter"/>
</dbReference>
<dbReference type="InterPro" id="IPR013083">
    <property type="entry name" value="Znf_RING/FYVE/PHD"/>
</dbReference>
<feature type="compositionally biased region" description="Acidic residues" evidence="21">
    <location>
        <begin position="253"/>
        <end position="268"/>
    </location>
</feature>
<dbReference type="RefSeq" id="XP_003010560.1">
    <property type="nucleotide sequence ID" value="XM_003010514.1"/>
</dbReference>
<keyword evidence="15 20" id="KW-0539">Nucleus</keyword>
<dbReference type="InterPro" id="IPR001841">
    <property type="entry name" value="Znf_RING"/>
</dbReference>
<dbReference type="PANTHER" id="PTHR14134:SF2">
    <property type="entry name" value="E3 UBIQUITIN-PROTEIN LIGASE RAD18"/>
    <property type="match status" value="1"/>
</dbReference>
<dbReference type="HOGENOM" id="CLU_028491_1_1_1"/>
<comment type="similarity">
    <text evidence="4 20">Belongs to the RAD18 family.</text>
</comment>
<comment type="pathway">
    <text evidence="3 20">Protein modification; protein ubiquitination.</text>
</comment>
<evidence type="ECO:0000256" key="16">
    <source>
        <dbReference type="ARBA" id="ARBA00054102"/>
    </source>
</evidence>